<protein>
    <submittedName>
        <fullName evidence="1">Uncharacterized protein</fullName>
    </submittedName>
</protein>
<accession>A0AAV8V223</accession>
<proteinExistence type="predicted"/>
<organism evidence="1 2">
    <name type="scientific">Rhodosorus marinus</name>
    <dbReference type="NCBI Taxonomy" id="101924"/>
    <lineage>
        <taxon>Eukaryota</taxon>
        <taxon>Rhodophyta</taxon>
        <taxon>Stylonematophyceae</taxon>
        <taxon>Stylonematales</taxon>
        <taxon>Stylonemataceae</taxon>
        <taxon>Rhodosorus</taxon>
    </lineage>
</organism>
<dbReference type="EMBL" id="JAMWBK010000001">
    <property type="protein sequence ID" value="KAJ8908910.1"/>
    <property type="molecule type" value="Genomic_DNA"/>
</dbReference>
<comment type="caution">
    <text evidence="1">The sequence shown here is derived from an EMBL/GenBank/DDBJ whole genome shotgun (WGS) entry which is preliminary data.</text>
</comment>
<reference evidence="1 2" key="1">
    <citation type="journal article" date="2023" name="Nat. Commun.">
        <title>Origin of minicircular mitochondrial genomes in red algae.</title>
        <authorList>
            <person name="Lee Y."/>
            <person name="Cho C.H."/>
            <person name="Lee Y.M."/>
            <person name="Park S.I."/>
            <person name="Yang J.H."/>
            <person name="West J.A."/>
            <person name="Bhattacharya D."/>
            <person name="Yoon H.S."/>
        </authorList>
    </citation>
    <scope>NUCLEOTIDE SEQUENCE [LARGE SCALE GENOMIC DNA]</scope>
    <source>
        <strain evidence="1 2">CCMP1338</strain>
        <tissue evidence="1">Whole cell</tissue>
    </source>
</reference>
<dbReference type="Proteomes" id="UP001157974">
    <property type="component" value="Unassembled WGS sequence"/>
</dbReference>
<name>A0AAV8V223_9RHOD</name>
<gene>
    <name evidence="1" type="ORF">NDN08_005612</name>
</gene>
<evidence type="ECO:0000313" key="1">
    <source>
        <dbReference type="EMBL" id="KAJ8908910.1"/>
    </source>
</evidence>
<dbReference type="AlphaFoldDB" id="A0AAV8V223"/>
<evidence type="ECO:0000313" key="2">
    <source>
        <dbReference type="Proteomes" id="UP001157974"/>
    </source>
</evidence>
<sequence>MDSPLLFAGAAGDGYLIRVYRGRSRLQGLPSFTPRLHAFVALVPMTGDARGRVLLADFLPKHPTKIETALALFRGGDVDASVRLRSFPEHVMKSSLLDLGFAGVSSQTLTSIEEFNEQRKTRLSLLGYNCYSYEEELLRFLDIESEY</sequence>
<keyword evidence="2" id="KW-1185">Reference proteome</keyword>